<dbReference type="GO" id="GO:0004497">
    <property type="term" value="F:monooxygenase activity"/>
    <property type="evidence" value="ECO:0007669"/>
    <property type="project" value="TreeGrafter"/>
</dbReference>
<organism evidence="2 3">
    <name type="scientific">Xanthobacter autotrophicus</name>
    <dbReference type="NCBI Taxonomy" id="280"/>
    <lineage>
        <taxon>Bacteria</taxon>
        <taxon>Pseudomonadati</taxon>
        <taxon>Pseudomonadota</taxon>
        <taxon>Alphaproteobacteria</taxon>
        <taxon>Hyphomicrobiales</taxon>
        <taxon>Xanthobacteraceae</taxon>
        <taxon>Xanthobacter</taxon>
    </lineage>
</organism>
<dbReference type="InterPro" id="IPR036188">
    <property type="entry name" value="FAD/NAD-bd_sf"/>
</dbReference>
<dbReference type="Gene3D" id="3.50.50.60">
    <property type="entry name" value="FAD/NAD(P)-binding domain"/>
    <property type="match status" value="2"/>
</dbReference>
<dbReference type="OrthoDB" id="9773233at2"/>
<dbReference type="Proteomes" id="UP000305131">
    <property type="component" value="Unassembled WGS sequence"/>
</dbReference>
<proteinExistence type="predicted"/>
<dbReference type="GeneID" id="95772221"/>
<keyword evidence="1" id="KW-0560">Oxidoreductase</keyword>
<name>A0A6C1KKZ5_XANAU</name>
<evidence type="ECO:0000313" key="2">
    <source>
        <dbReference type="EMBL" id="TLX44835.1"/>
    </source>
</evidence>
<dbReference type="Pfam" id="PF13738">
    <property type="entry name" value="Pyr_redox_3"/>
    <property type="match status" value="1"/>
</dbReference>
<comment type="caution">
    <text evidence="2">The sequence shown here is derived from an EMBL/GenBank/DDBJ whole genome shotgun (WGS) entry which is preliminary data.</text>
</comment>
<protein>
    <submittedName>
        <fullName evidence="2">Pyridine nucleotide-disulfide oxidoreductase</fullName>
    </submittedName>
</protein>
<accession>A0A6C1KKZ5</accession>
<dbReference type="PANTHER" id="PTHR43539:SF78">
    <property type="entry name" value="FLAVIN-CONTAINING MONOOXYGENASE"/>
    <property type="match status" value="1"/>
</dbReference>
<gene>
    <name evidence="2" type="ORF">FBQ73_01955</name>
</gene>
<dbReference type="PANTHER" id="PTHR43539">
    <property type="entry name" value="FLAVIN-BINDING MONOOXYGENASE-LIKE PROTEIN (AFU_ORTHOLOGUE AFUA_4G09220)"/>
    <property type="match status" value="1"/>
</dbReference>
<evidence type="ECO:0000256" key="1">
    <source>
        <dbReference type="ARBA" id="ARBA00023002"/>
    </source>
</evidence>
<dbReference type="PRINTS" id="PR00411">
    <property type="entry name" value="PNDRDTASEI"/>
</dbReference>
<dbReference type="RefSeq" id="WP_138397836.1">
    <property type="nucleotide sequence ID" value="NZ_JBAFVI010000009.1"/>
</dbReference>
<dbReference type="InterPro" id="IPR050982">
    <property type="entry name" value="Auxin_biosynth/cation_transpt"/>
</dbReference>
<dbReference type="GO" id="GO:0050660">
    <property type="term" value="F:flavin adenine dinucleotide binding"/>
    <property type="evidence" value="ECO:0007669"/>
    <property type="project" value="TreeGrafter"/>
</dbReference>
<reference evidence="2 3" key="1">
    <citation type="submission" date="2019-05" db="EMBL/GenBank/DDBJ databases">
        <authorList>
            <person name="Zhou X."/>
        </authorList>
    </citation>
    <scope>NUCLEOTIDE SEQUENCE [LARGE SCALE GENOMIC DNA]</scope>
    <source>
        <strain evidence="2 3">DSM 432</strain>
    </source>
</reference>
<evidence type="ECO:0000313" key="3">
    <source>
        <dbReference type="Proteomes" id="UP000305131"/>
    </source>
</evidence>
<sequence>MKHIATVVIGAGHCGLAMSKQLLDRGIDHVVLDRGKVANSWRTQRWDSLRLLTPNWQSRLPGHAYAGSDPDGYMTMPELAGHLQAYSDRVGAPVETDTTVLRVNATSDGYIVDTDRGSWTCRSVVVASGACAVPVVPALSSGLPAGIASLNPFAYRNPQQLRPGGVMIVGASATGVQLAREIRASGRDVLLCVGEHVRLPRLYRRRDINWWMDAMGLMDVRHDEIPDLERARRLPSAQLIGTPERETVDLNTLRDAGVEIVGRLVALDGGEAKFSGALANHCALADLKMNRLLDSIDAWVAASGHDHGFGPPHRFEPTRLDRTPRLGLDLRHGRIETIIWATGFRPDYSWLDVPVLDRKGRMRHSGGIVASRGMYVMGLPFMRRRKSSFIDGAAADARDLADHMLSFLVRAAA</sequence>
<dbReference type="EMBL" id="VAUP01000004">
    <property type="protein sequence ID" value="TLX44835.1"/>
    <property type="molecule type" value="Genomic_DNA"/>
</dbReference>
<dbReference type="AlphaFoldDB" id="A0A6C1KKZ5"/>
<dbReference type="SUPFAM" id="SSF51905">
    <property type="entry name" value="FAD/NAD(P)-binding domain"/>
    <property type="match status" value="2"/>
</dbReference>